<dbReference type="EMBL" id="LDUG01000039">
    <property type="protein sequence ID" value="KVW93723.1"/>
    <property type="molecule type" value="Genomic_DNA"/>
</dbReference>
<evidence type="ECO:0008006" key="3">
    <source>
        <dbReference type="Google" id="ProtNLM"/>
    </source>
</evidence>
<evidence type="ECO:0000313" key="1">
    <source>
        <dbReference type="EMBL" id="KVW93723.1"/>
    </source>
</evidence>
<dbReference type="Proteomes" id="UP000064243">
    <property type="component" value="Unassembled WGS sequence"/>
</dbReference>
<comment type="caution">
    <text evidence="1">The sequence shown here is derived from an EMBL/GenBank/DDBJ whole genome shotgun (WGS) entry which is preliminary data.</text>
</comment>
<reference evidence="1 2" key="1">
    <citation type="journal article" date="2015" name="Appl. Environ. Microbiol.">
        <title>Aerobic and Anaerobic Thiosulfate Oxidation by a Cold-Adapted, Subglacial Chemoautotroph.</title>
        <authorList>
            <person name="Harrold Z.R."/>
            <person name="Skidmore M.L."/>
            <person name="Hamilton T.L."/>
            <person name="Desch L."/>
            <person name="Amada K."/>
            <person name="van Gelder W."/>
            <person name="Glover K."/>
            <person name="Roden E.E."/>
            <person name="Boyd E.S."/>
        </authorList>
    </citation>
    <scope>NUCLEOTIDE SEQUENCE [LARGE SCALE GENOMIC DNA]</scope>
    <source>
        <strain evidence="1 2">RG</strain>
    </source>
</reference>
<accession>A0A125BBX4</accession>
<sequence>MSRILIALHGHLIKRSVLNAVFDYCRKMKFEVSVLLVDGDSAPSPALADFLGQLKQAGLSGRLFRQAGSLGQAVLKFARRHKDISLILVDSMKNWGAGVPLNALSPPVGLFSGVVAT</sequence>
<evidence type="ECO:0000313" key="2">
    <source>
        <dbReference type="Proteomes" id="UP000064243"/>
    </source>
</evidence>
<organism evidence="1 2">
    <name type="scientific">Thiobacillus denitrificans</name>
    <dbReference type="NCBI Taxonomy" id="36861"/>
    <lineage>
        <taxon>Bacteria</taxon>
        <taxon>Pseudomonadati</taxon>
        <taxon>Pseudomonadota</taxon>
        <taxon>Betaproteobacteria</taxon>
        <taxon>Nitrosomonadales</taxon>
        <taxon>Thiobacillaceae</taxon>
        <taxon>Thiobacillus</taxon>
    </lineage>
</organism>
<proteinExistence type="predicted"/>
<name>A0A125BBX4_THIDE</name>
<protein>
    <recommendedName>
        <fullName evidence="3">Glycosyltransferase</fullName>
    </recommendedName>
</protein>
<dbReference type="AlphaFoldDB" id="A0A125BBX4"/>
<dbReference type="PATRIC" id="fig|36861.3.peg.2500"/>
<gene>
    <name evidence="1" type="ORF">ABW22_13545</name>
</gene>
<keyword evidence="2" id="KW-1185">Reference proteome</keyword>